<keyword evidence="3" id="KW-1185">Reference proteome</keyword>
<dbReference type="InterPro" id="IPR001012">
    <property type="entry name" value="UBX_dom"/>
</dbReference>
<dbReference type="AlphaFoldDB" id="A0A914I4P0"/>
<evidence type="ECO:0000256" key="1">
    <source>
        <dbReference type="SAM" id="MobiDB-lite"/>
    </source>
</evidence>
<protein>
    <submittedName>
        <fullName evidence="4">UBX domain-containing protein</fullName>
    </submittedName>
</protein>
<organism evidence="3 4">
    <name type="scientific">Globodera rostochiensis</name>
    <name type="common">Golden nematode worm</name>
    <name type="synonym">Heterodera rostochiensis</name>
    <dbReference type="NCBI Taxonomy" id="31243"/>
    <lineage>
        <taxon>Eukaryota</taxon>
        <taxon>Metazoa</taxon>
        <taxon>Ecdysozoa</taxon>
        <taxon>Nematoda</taxon>
        <taxon>Chromadorea</taxon>
        <taxon>Rhabditida</taxon>
        <taxon>Tylenchina</taxon>
        <taxon>Tylenchomorpha</taxon>
        <taxon>Tylenchoidea</taxon>
        <taxon>Heteroderidae</taxon>
        <taxon>Heteroderinae</taxon>
        <taxon>Globodera</taxon>
    </lineage>
</organism>
<evidence type="ECO:0000313" key="3">
    <source>
        <dbReference type="Proteomes" id="UP000887572"/>
    </source>
</evidence>
<dbReference type="PANTHER" id="PTHR23153:SF38">
    <property type="entry name" value="UBX DOMAIN-CONTAINING PROTEIN 6"/>
    <property type="match status" value="1"/>
</dbReference>
<evidence type="ECO:0000259" key="2">
    <source>
        <dbReference type="PROSITE" id="PS50033"/>
    </source>
</evidence>
<dbReference type="Proteomes" id="UP000887572">
    <property type="component" value="Unplaced"/>
</dbReference>
<dbReference type="PROSITE" id="PS50033">
    <property type="entry name" value="UBX"/>
    <property type="match status" value="1"/>
</dbReference>
<evidence type="ECO:0000313" key="4">
    <source>
        <dbReference type="WBParaSite" id="Gr19_v10_g7275.t1"/>
    </source>
</evidence>
<dbReference type="SUPFAM" id="SSF54236">
    <property type="entry name" value="Ubiquitin-like"/>
    <property type="match status" value="1"/>
</dbReference>
<dbReference type="Gene3D" id="3.10.20.90">
    <property type="entry name" value="Phosphatidylinositol 3-kinase Catalytic Subunit, Chain A, domain 1"/>
    <property type="match status" value="1"/>
</dbReference>
<accession>A0A914I4P0</accession>
<dbReference type="PANTHER" id="PTHR23153">
    <property type="entry name" value="UBX-RELATED"/>
    <property type="match status" value="1"/>
</dbReference>
<proteinExistence type="predicted"/>
<name>A0A914I4P0_GLORO</name>
<feature type="domain" description="UBX" evidence="2">
    <location>
        <begin position="309"/>
        <end position="390"/>
    </location>
</feature>
<dbReference type="WBParaSite" id="Gr19_v10_g7275.t1">
    <property type="protein sequence ID" value="Gr19_v10_g7275.t1"/>
    <property type="gene ID" value="Gr19_v10_g7275"/>
</dbReference>
<feature type="region of interest" description="Disordered" evidence="1">
    <location>
        <begin position="15"/>
        <end position="57"/>
    </location>
</feature>
<dbReference type="GO" id="GO:0005737">
    <property type="term" value="C:cytoplasm"/>
    <property type="evidence" value="ECO:0007669"/>
    <property type="project" value="TreeGrafter"/>
</dbReference>
<reference evidence="4" key="1">
    <citation type="submission" date="2022-11" db="UniProtKB">
        <authorList>
            <consortium name="WormBaseParasite"/>
        </authorList>
    </citation>
    <scope>IDENTIFICATION</scope>
</reference>
<sequence>MNKLKEFIQKKKLNSKFKQLGGGQRLGGPAQATQPSPSRAAVGPQQPQAQARRSDSEVIAAAAEKRVQGPKDPYAGLTPMQKMVKMQVKKELEEERLAQQMGTLSAGDQRQSPAEETDHASTVLFTCEIFDEDVALPKSQMLRAIEDALYQHMMEEPVSTSIWFIYTFNRDEQRTAAVDIIRKSGRATKCLRRRFQEEIREGERGDSSEYYLVMSSPSDKERAALRESLTALQEGREIVIRVFRDPHVFVIDPRHQLPKPDIPRDFFKRTVEEIKREQQRRTDELEQMMTLRTKQMREVDHTRKELGSNPYKYCYIRVRFPNNFLLQGIFNVYEKFAAVREFVARNLSIQHGTFTLAVSGTVANNQQQQLHEEENTLLDYGLAPSALIYFDWDSTTTASLQRNRQPIAYLTPELEASAQQLN</sequence>
<dbReference type="Pfam" id="PF00789">
    <property type="entry name" value="UBX"/>
    <property type="match status" value="1"/>
</dbReference>
<dbReference type="InterPro" id="IPR029071">
    <property type="entry name" value="Ubiquitin-like_domsf"/>
</dbReference>